<dbReference type="GO" id="GO:0006508">
    <property type="term" value="P:proteolysis"/>
    <property type="evidence" value="ECO:0007669"/>
    <property type="project" value="UniProtKB-KW"/>
</dbReference>
<feature type="domain" description="Fervidolysin-like N-terminal prodomain" evidence="11">
    <location>
        <begin position="34"/>
        <end position="101"/>
    </location>
</feature>
<evidence type="ECO:0000256" key="4">
    <source>
        <dbReference type="ARBA" id="ARBA00022670"/>
    </source>
</evidence>
<dbReference type="PROSITE" id="PS00138">
    <property type="entry name" value="SUBTILASE_SER"/>
    <property type="match status" value="1"/>
</dbReference>
<dbReference type="PANTHER" id="PTHR43806">
    <property type="entry name" value="PEPTIDASE S8"/>
    <property type="match status" value="1"/>
</dbReference>
<keyword evidence="9" id="KW-0472">Membrane</keyword>
<comment type="similarity">
    <text evidence="2 7 8">Belongs to the peptidase S8 family.</text>
</comment>
<evidence type="ECO:0000313" key="13">
    <source>
        <dbReference type="Proteomes" id="UP000298246"/>
    </source>
</evidence>
<comment type="caution">
    <text evidence="12">The sequence shown here is derived from an EMBL/GenBank/DDBJ whole genome shotgun (WGS) entry which is preliminary data.</text>
</comment>
<dbReference type="PRINTS" id="PR00723">
    <property type="entry name" value="SUBTILISIN"/>
</dbReference>
<comment type="subcellular location">
    <subcellularLocation>
        <location evidence="1">Secreted</location>
    </subcellularLocation>
</comment>
<sequence>MLGLVIGVLVLIKVIAFLLLYGYHEAREDRRWSPHVPNQLLVKFRDEVDEQRRKEIVGKARCEVLRSYDVLGTHLIRSKRKMRRMLKHYQQLYEVEYAEPNYVFQSSYKPNDPYFETYQYGLKQVNAPAAWDVTQGAPMVRVAVVDTGVQLGHRDLEGKLAPGRDFVGGDDAPEDSNGHGTHVAGIAAAATNNALGVSGMAPLATIMPVRVLDASGSGTLEQVAQGVVYAAQQGAQVINLSLGAPATSTTLRNAVRFAWSQGAVLVAAAGNEGSSAPSYPANYDEVIAVASTNAQDVKSVFSNFGPWVDVAAPGEAIFSTYLGSSYAYLSGTSMAAPLVSGLAALLAAQGRTNAQIRSAILGSADPILGTGTYWRYGRVNAERAVKT</sequence>
<keyword evidence="9" id="KW-1133">Transmembrane helix</keyword>
<evidence type="ECO:0000256" key="1">
    <source>
        <dbReference type="ARBA" id="ARBA00004613"/>
    </source>
</evidence>
<dbReference type="Proteomes" id="UP000298246">
    <property type="component" value="Unassembled WGS sequence"/>
</dbReference>
<dbReference type="AlphaFoldDB" id="A0A4Y8Q9P5"/>
<dbReference type="EMBL" id="MYFO01000003">
    <property type="protein sequence ID" value="TFE90976.1"/>
    <property type="molecule type" value="Genomic_DNA"/>
</dbReference>
<evidence type="ECO:0000259" key="11">
    <source>
        <dbReference type="Pfam" id="PF22148"/>
    </source>
</evidence>
<dbReference type="InterPro" id="IPR023828">
    <property type="entry name" value="Peptidase_S8_Ser-AS"/>
</dbReference>
<accession>A0A4Y8Q9P5</accession>
<feature type="transmembrane region" description="Helical" evidence="9">
    <location>
        <begin position="6"/>
        <end position="23"/>
    </location>
</feature>
<evidence type="ECO:0000256" key="2">
    <source>
        <dbReference type="ARBA" id="ARBA00011073"/>
    </source>
</evidence>
<dbReference type="PROSITE" id="PS00137">
    <property type="entry name" value="SUBTILASE_HIS"/>
    <property type="match status" value="1"/>
</dbReference>
<dbReference type="PROSITE" id="PS00136">
    <property type="entry name" value="SUBTILASE_ASP"/>
    <property type="match status" value="1"/>
</dbReference>
<evidence type="ECO:0000256" key="7">
    <source>
        <dbReference type="PROSITE-ProRule" id="PRU01240"/>
    </source>
</evidence>
<dbReference type="InterPro" id="IPR022398">
    <property type="entry name" value="Peptidase_S8_His-AS"/>
</dbReference>
<evidence type="ECO:0000256" key="8">
    <source>
        <dbReference type="RuleBase" id="RU003355"/>
    </source>
</evidence>
<feature type="domain" description="Peptidase S8/S53" evidence="10">
    <location>
        <begin position="140"/>
        <end position="365"/>
    </location>
</feature>
<evidence type="ECO:0000256" key="6">
    <source>
        <dbReference type="ARBA" id="ARBA00022825"/>
    </source>
</evidence>
<dbReference type="InterPro" id="IPR000209">
    <property type="entry name" value="Peptidase_S8/S53_dom"/>
</dbReference>
<evidence type="ECO:0000259" key="10">
    <source>
        <dbReference type="Pfam" id="PF00082"/>
    </source>
</evidence>
<dbReference type="Gene3D" id="3.40.50.200">
    <property type="entry name" value="Peptidase S8/S53 domain"/>
    <property type="match status" value="1"/>
</dbReference>
<dbReference type="Pfam" id="PF22148">
    <property type="entry name" value="Fervidolysin_NPro-like"/>
    <property type="match status" value="1"/>
</dbReference>
<evidence type="ECO:0000256" key="9">
    <source>
        <dbReference type="SAM" id="Phobius"/>
    </source>
</evidence>
<dbReference type="Pfam" id="PF00082">
    <property type="entry name" value="Peptidase_S8"/>
    <property type="match status" value="1"/>
</dbReference>
<dbReference type="InterPro" id="IPR034084">
    <property type="entry name" value="Thermitase-like_dom"/>
</dbReference>
<dbReference type="GO" id="GO:0005576">
    <property type="term" value="C:extracellular region"/>
    <property type="evidence" value="ECO:0007669"/>
    <property type="project" value="UniProtKB-SubCell"/>
</dbReference>
<dbReference type="InterPro" id="IPR036852">
    <property type="entry name" value="Peptidase_S8/S53_dom_sf"/>
</dbReference>
<keyword evidence="3" id="KW-0964">Secreted</keyword>
<evidence type="ECO:0000313" key="12">
    <source>
        <dbReference type="EMBL" id="TFE90976.1"/>
    </source>
</evidence>
<keyword evidence="9" id="KW-0812">Transmembrane</keyword>
<name>A0A4Y8Q9P5_9BACL</name>
<proteinExistence type="inferred from homology"/>
<feature type="active site" description="Charge relay system" evidence="7">
    <location>
        <position position="179"/>
    </location>
</feature>
<evidence type="ECO:0000256" key="5">
    <source>
        <dbReference type="ARBA" id="ARBA00022801"/>
    </source>
</evidence>
<dbReference type="InterPro" id="IPR023827">
    <property type="entry name" value="Peptidase_S8_Asp-AS"/>
</dbReference>
<reference evidence="12 13" key="1">
    <citation type="submission" date="2017-03" db="EMBL/GenBank/DDBJ databases">
        <title>Isolation of Levoglucosan Utilizing Bacteria.</title>
        <authorList>
            <person name="Arya A.S."/>
        </authorList>
    </citation>
    <scope>NUCLEOTIDE SEQUENCE [LARGE SCALE GENOMIC DNA]</scope>
    <source>
        <strain evidence="12 13">MEC069</strain>
    </source>
</reference>
<gene>
    <name evidence="12" type="ORF">B5M42_03900</name>
</gene>
<feature type="active site" description="Charge relay system" evidence="7">
    <location>
        <position position="333"/>
    </location>
</feature>
<protein>
    <submittedName>
        <fullName evidence="12">Alkaline serine protease</fullName>
    </submittedName>
</protein>
<keyword evidence="6 7" id="KW-0720">Serine protease</keyword>
<dbReference type="PROSITE" id="PS51892">
    <property type="entry name" value="SUBTILASE"/>
    <property type="match status" value="1"/>
</dbReference>
<feature type="active site" description="Charge relay system" evidence="7">
    <location>
        <position position="146"/>
    </location>
</feature>
<dbReference type="GO" id="GO:0004252">
    <property type="term" value="F:serine-type endopeptidase activity"/>
    <property type="evidence" value="ECO:0007669"/>
    <property type="project" value="UniProtKB-UniRule"/>
</dbReference>
<dbReference type="InterPro" id="IPR054399">
    <property type="entry name" value="Fervidolysin-like_N_prodom"/>
</dbReference>
<dbReference type="SUPFAM" id="SSF52743">
    <property type="entry name" value="Subtilisin-like"/>
    <property type="match status" value="1"/>
</dbReference>
<keyword evidence="4 7" id="KW-0645">Protease</keyword>
<dbReference type="PANTHER" id="PTHR43806:SF11">
    <property type="entry name" value="CEREVISIN-RELATED"/>
    <property type="match status" value="1"/>
</dbReference>
<keyword evidence="13" id="KW-1185">Reference proteome</keyword>
<organism evidence="12 13">
    <name type="scientific">Paenibacillus athensensis</name>
    <dbReference type="NCBI Taxonomy" id="1967502"/>
    <lineage>
        <taxon>Bacteria</taxon>
        <taxon>Bacillati</taxon>
        <taxon>Bacillota</taxon>
        <taxon>Bacilli</taxon>
        <taxon>Bacillales</taxon>
        <taxon>Paenibacillaceae</taxon>
        <taxon>Paenibacillus</taxon>
    </lineage>
</organism>
<keyword evidence="5 7" id="KW-0378">Hydrolase</keyword>
<dbReference type="RefSeq" id="WP_134749927.1">
    <property type="nucleotide sequence ID" value="NZ_MYFO02000007.1"/>
</dbReference>
<evidence type="ECO:0000256" key="3">
    <source>
        <dbReference type="ARBA" id="ARBA00022525"/>
    </source>
</evidence>
<dbReference type="InterPro" id="IPR015500">
    <property type="entry name" value="Peptidase_S8_subtilisin-rel"/>
</dbReference>
<dbReference type="CDD" id="cd07484">
    <property type="entry name" value="Peptidases_S8_Thermitase_like"/>
    <property type="match status" value="1"/>
</dbReference>
<dbReference type="InterPro" id="IPR050131">
    <property type="entry name" value="Peptidase_S8_subtilisin-like"/>
</dbReference>
<dbReference type="OrthoDB" id="9798386at2"/>